<proteinExistence type="predicted"/>
<keyword evidence="2" id="KW-1185">Reference proteome</keyword>
<reference evidence="1 2" key="1">
    <citation type="submission" date="2024-05" db="EMBL/GenBank/DDBJ databases">
        <authorList>
            <person name="Jiang F."/>
        </authorList>
    </citation>
    <scope>NUCLEOTIDE SEQUENCE [LARGE SCALE GENOMIC DNA]</scope>
    <source>
        <strain evidence="1 2">LZ166</strain>
    </source>
</reference>
<accession>A0ABV3SLQ0</accession>
<sequence>MVSNTHLWTPEKLAKKTRAEIEDLRARAVRLGAADLVRMCDLDLSSRPLKAIRPGKNSTAKKLHRQVVLGYHFVCSKGRGISEEADGRFWSGSWVVAEQNVKESIRRGAYLALHETKAATSYRQGKVVAYRKSPREMIDKENDGIEFLVEETDQQLSWVGSGSGEKGYYWSEPLKGSE</sequence>
<name>A0ABV3SLQ0_9HYPH</name>
<dbReference type="RefSeq" id="WP_367955550.1">
    <property type="nucleotide sequence ID" value="NZ_JBDPGJ010000004.1"/>
</dbReference>
<organism evidence="1 2">
    <name type="scientific">Aquibium pacificus</name>
    <dbReference type="NCBI Taxonomy" id="3153579"/>
    <lineage>
        <taxon>Bacteria</taxon>
        <taxon>Pseudomonadati</taxon>
        <taxon>Pseudomonadota</taxon>
        <taxon>Alphaproteobacteria</taxon>
        <taxon>Hyphomicrobiales</taxon>
        <taxon>Phyllobacteriaceae</taxon>
        <taxon>Aquibium</taxon>
    </lineage>
</organism>
<comment type="caution">
    <text evidence="1">The sequence shown here is derived from an EMBL/GenBank/DDBJ whole genome shotgun (WGS) entry which is preliminary data.</text>
</comment>
<dbReference type="Proteomes" id="UP001556692">
    <property type="component" value="Unassembled WGS sequence"/>
</dbReference>
<evidence type="ECO:0000313" key="1">
    <source>
        <dbReference type="EMBL" id="MEX0407677.1"/>
    </source>
</evidence>
<gene>
    <name evidence="1" type="ORF">ABGN05_18620</name>
</gene>
<evidence type="ECO:0000313" key="2">
    <source>
        <dbReference type="Proteomes" id="UP001556692"/>
    </source>
</evidence>
<protein>
    <submittedName>
        <fullName evidence="1">Uncharacterized protein</fullName>
    </submittedName>
</protein>
<dbReference type="EMBL" id="JBDPGJ010000004">
    <property type="protein sequence ID" value="MEX0407677.1"/>
    <property type="molecule type" value="Genomic_DNA"/>
</dbReference>